<evidence type="ECO:0000313" key="3">
    <source>
        <dbReference type="Proteomes" id="UP000187203"/>
    </source>
</evidence>
<keyword evidence="1" id="KW-0472">Membrane</keyword>
<keyword evidence="1" id="KW-1133">Transmembrane helix</keyword>
<evidence type="ECO:0000313" key="2">
    <source>
        <dbReference type="EMBL" id="OMO92893.1"/>
    </source>
</evidence>
<reference evidence="3" key="1">
    <citation type="submission" date="2013-09" db="EMBL/GenBank/DDBJ databases">
        <title>Corchorus olitorius genome sequencing.</title>
        <authorList>
            <person name="Alam M."/>
            <person name="Haque M.S."/>
            <person name="Islam M.S."/>
            <person name="Emdad E.M."/>
            <person name="Islam M.M."/>
            <person name="Ahmed B."/>
            <person name="Halim A."/>
            <person name="Hossen Q.M.M."/>
            <person name="Hossain M.Z."/>
            <person name="Ahmed R."/>
            <person name="Khan M.M."/>
            <person name="Islam R."/>
            <person name="Rashid M.M."/>
            <person name="Khan S.A."/>
            <person name="Rahman M.S."/>
            <person name="Alam M."/>
            <person name="Yahiya A.S."/>
            <person name="Khan M.S."/>
            <person name="Azam M.S."/>
            <person name="Haque T."/>
            <person name="Lashkar M.Z.H."/>
            <person name="Akhand A.I."/>
            <person name="Morshed G."/>
            <person name="Roy S."/>
            <person name="Uddin K.S."/>
            <person name="Rabeya T."/>
            <person name="Hossain A.S."/>
            <person name="Chowdhury A."/>
            <person name="Snigdha A.R."/>
            <person name="Mortoza M.S."/>
            <person name="Matin S.A."/>
            <person name="Hoque S.M.E."/>
            <person name="Islam M.K."/>
            <person name="Roy D.K."/>
            <person name="Haider R."/>
            <person name="Moosa M.M."/>
            <person name="Elias S.M."/>
            <person name="Hasan A.M."/>
            <person name="Jahan S."/>
            <person name="Shafiuddin M."/>
            <person name="Mahmood N."/>
            <person name="Shommy N.S."/>
        </authorList>
    </citation>
    <scope>NUCLEOTIDE SEQUENCE [LARGE SCALE GENOMIC DNA]</scope>
    <source>
        <strain evidence="3">cv. O-4</strain>
    </source>
</reference>
<keyword evidence="1" id="KW-0812">Transmembrane</keyword>
<name>A0A1R3JDK6_9ROSI</name>
<dbReference type="AlphaFoldDB" id="A0A1R3JDK6"/>
<evidence type="ECO:0000256" key="1">
    <source>
        <dbReference type="SAM" id="Phobius"/>
    </source>
</evidence>
<proteinExistence type="predicted"/>
<dbReference type="OrthoDB" id="1935034at2759"/>
<gene>
    <name evidence="2" type="ORF">COLO4_17253</name>
</gene>
<comment type="caution">
    <text evidence="2">The sequence shown here is derived from an EMBL/GenBank/DDBJ whole genome shotgun (WGS) entry which is preliminary data.</text>
</comment>
<dbReference type="Proteomes" id="UP000187203">
    <property type="component" value="Unassembled WGS sequence"/>
</dbReference>
<sequence length="137" mass="15626">MEWVYPRRRGPEWKQGWTGQTMASISAPPIPLLTIFGIVILLLWFSQSANYQAQLHQSSLNLQLFIILLPILIILFMISFSSSGRFVFWQQRLEQEIVRRSGAGGFPWGIAILVGVVLVLLSYQSSFHSKWFGGRSN</sequence>
<dbReference type="PANTHER" id="PTHR33306:SF21">
    <property type="entry name" value="TRANSMEMBRANE PROTEIN"/>
    <property type="match status" value="1"/>
</dbReference>
<keyword evidence="3" id="KW-1185">Reference proteome</keyword>
<protein>
    <recommendedName>
        <fullName evidence="4">Transmembrane protein</fullName>
    </recommendedName>
</protein>
<accession>A0A1R3JDK6</accession>
<feature type="transmembrane region" description="Helical" evidence="1">
    <location>
        <begin position="101"/>
        <end position="123"/>
    </location>
</feature>
<feature type="transmembrane region" description="Helical" evidence="1">
    <location>
        <begin position="21"/>
        <end position="45"/>
    </location>
</feature>
<feature type="transmembrane region" description="Helical" evidence="1">
    <location>
        <begin position="65"/>
        <end position="89"/>
    </location>
</feature>
<evidence type="ECO:0008006" key="4">
    <source>
        <dbReference type="Google" id="ProtNLM"/>
    </source>
</evidence>
<organism evidence="2 3">
    <name type="scientific">Corchorus olitorius</name>
    <dbReference type="NCBI Taxonomy" id="93759"/>
    <lineage>
        <taxon>Eukaryota</taxon>
        <taxon>Viridiplantae</taxon>
        <taxon>Streptophyta</taxon>
        <taxon>Embryophyta</taxon>
        <taxon>Tracheophyta</taxon>
        <taxon>Spermatophyta</taxon>
        <taxon>Magnoliopsida</taxon>
        <taxon>eudicotyledons</taxon>
        <taxon>Gunneridae</taxon>
        <taxon>Pentapetalae</taxon>
        <taxon>rosids</taxon>
        <taxon>malvids</taxon>
        <taxon>Malvales</taxon>
        <taxon>Malvaceae</taxon>
        <taxon>Grewioideae</taxon>
        <taxon>Apeibeae</taxon>
        <taxon>Corchorus</taxon>
    </lineage>
</organism>
<dbReference type="EMBL" id="AWUE01016323">
    <property type="protein sequence ID" value="OMO92893.1"/>
    <property type="molecule type" value="Genomic_DNA"/>
</dbReference>
<dbReference type="PANTHER" id="PTHR33306">
    <property type="entry name" value="EXPRESSED PROTEIN-RELATED-RELATED"/>
    <property type="match status" value="1"/>
</dbReference>